<dbReference type="PANTHER" id="PTHR45913">
    <property type="entry name" value="EPM2A-INTERACTING PROTEIN 1"/>
    <property type="match status" value="1"/>
</dbReference>
<evidence type="ECO:0000313" key="2">
    <source>
        <dbReference type="Proteomes" id="UP001152888"/>
    </source>
</evidence>
<evidence type="ECO:0000313" key="1">
    <source>
        <dbReference type="EMBL" id="CAH2009522.1"/>
    </source>
</evidence>
<organism evidence="1 2">
    <name type="scientific">Acanthoscelides obtectus</name>
    <name type="common">Bean weevil</name>
    <name type="synonym">Bruchus obtectus</name>
    <dbReference type="NCBI Taxonomy" id="200917"/>
    <lineage>
        <taxon>Eukaryota</taxon>
        <taxon>Metazoa</taxon>
        <taxon>Ecdysozoa</taxon>
        <taxon>Arthropoda</taxon>
        <taxon>Hexapoda</taxon>
        <taxon>Insecta</taxon>
        <taxon>Pterygota</taxon>
        <taxon>Neoptera</taxon>
        <taxon>Endopterygota</taxon>
        <taxon>Coleoptera</taxon>
        <taxon>Polyphaga</taxon>
        <taxon>Cucujiformia</taxon>
        <taxon>Chrysomeloidea</taxon>
        <taxon>Chrysomelidae</taxon>
        <taxon>Bruchinae</taxon>
        <taxon>Bruchini</taxon>
        <taxon>Acanthoscelides</taxon>
    </lineage>
</organism>
<accession>A0A9P0MBQ7</accession>
<protein>
    <recommendedName>
        <fullName evidence="3">Zinc finger BED domain-containing protein 5</fullName>
    </recommendedName>
</protein>
<comment type="caution">
    <text evidence="1">The sequence shown here is derived from an EMBL/GenBank/DDBJ whole genome shotgun (WGS) entry which is preliminary data.</text>
</comment>
<dbReference type="PANTHER" id="PTHR45913:SF19">
    <property type="entry name" value="LOW QUALITY PROTEIN: ZINC FINGER BED DOMAIN-CONTAINING PROTEIN 5-LIKE"/>
    <property type="match status" value="1"/>
</dbReference>
<proteinExistence type="predicted"/>
<dbReference type="Proteomes" id="UP001152888">
    <property type="component" value="Unassembled WGS sequence"/>
</dbReference>
<evidence type="ECO:0008006" key="3">
    <source>
        <dbReference type="Google" id="ProtNLM"/>
    </source>
</evidence>
<sequence length="180" mass="20901">MSGTYSGIVARTKKINENIEWTHCCIHRQALACKRIPAELASTLSKAVKVENFIKSRATNSRLFRELCDDLGSLHVSLLLHTKVRWLSRNKVLTRLSEIQAFFPDHSFHLSAFITDILRLQKLSYLADIFSELNENMSLQCPGITIFNVHDRIEAMLKKYNFWNQCLKMNGYDCFVFIRE</sequence>
<name>A0A9P0MBQ7_ACAOB</name>
<gene>
    <name evidence="1" type="ORF">ACAOBT_LOCUS30918</name>
</gene>
<reference evidence="1" key="1">
    <citation type="submission" date="2022-03" db="EMBL/GenBank/DDBJ databases">
        <authorList>
            <person name="Sayadi A."/>
        </authorList>
    </citation>
    <scope>NUCLEOTIDE SEQUENCE</scope>
</reference>
<keyword evidence="2" id="KW-1185">Reference proteome</keyword>
<dbReference type="EMBL" id="CAKOFQ010007887">
    <property type="protein sequence ID" value="CAH2009522.1"/>
    <property type="molecule type" value="Genomic_DNA"/>
</dbReference>
<dbReference type="OrthoDB" id="8195035at2759"/>
<dbReference type="AlphaFoldDB" id="A0A9P0MBQ7"/>